<dbReference type="GO" id="GO:0003964">
    <property type="term" value="F:RNA-directed DNA polymerase activity"/>
    <property type="evidence" value="ECO:0007669"/>
    <property type="project" value="UniProtKB-KW"/>
</dbReference>
<feature type="region of interest" description="Disordered" evidence="1">
    <location>
        <begin position="32"/>
        <end position="52"/>
    </location>
</feature>
<evidence type="ECO:0000313" key="4">
    <source>
        <dbReference type="Proteomes" id="UP001151760"/>
    </source>
</evidence>
<evidence type="ECO:0000259" key="2">
    <source>
        <dbReference type="Pfam" id="PF03732"/>
    </source>
</evidence>
<dbReference type="InterPro" id="IPR005162">
    <property type="entry name" value="Retrotrans_gag_dom"/>
</dbReference>
<proteinExistence type="predicted"/>
<protein>
    <submittedName>
        <fullName evidence="3">Reverse transcriptase domain-containing protein</fullName>
    </submittedName>
</protein>
<feature type="domain" description="Retrotransposon gag" evidence="2">
    <location>
        <begin position="106"/>
        <end position="190"/>
    </location>
</feature>
<evidence type="ECO:0000313" key="3">
    <source>
        <dbReference type="EMBL" id="GJT68139.1"/>
    </source>
</evidence>
<keyword evidence="4" id="KW-1185">Reference proteome</keyword>
<reference evidence="3" key="1">
    <citation type="journal article" date="2022" name="Int. J. Mol. Sci.">
        <title>Draft Genome of Tanacetum Coccineum: Genomic Comparison of Closely Related Tanacetum-Family Plants.</title>
        <authorList>
            <person name="Yamashiro T."/>
            <person name="Shiraishi A."/>
            <person name="Nakayama K."/>
            <person name="Satake H."/>
        </authorList>
    </citation>
    <scope>NUCLEOTIDE SEQUENCE</scope>
</reference>
<reference evidence="3" key="2">
    <citation type="submission" date="2022-01" db="EMBL/GenBank/DDBJ databases">
        <authorList>
            <person name="Yamashiro T."/>
            <person name="Shiraishi A."/>
            <person name="Satake H."/>
            <person name="Nakayama K."/>
        </authorList>
    </citation>
    <scope>NUCLEOTIDE SEQUENCE</scope>
</reference>
<organism evidence="3 4">
    <name type="scientific">Tanacetum coccineum</name>
    <dbReference type="NCBI Taxonomy" id="301880"/>
    <lineage>
        <taxon>Eukaryota</taxon>
        <taxon>Viridiplantae</taxon>
        <taxon>Streptophyta</taxon>
        <taxon>Embryophyta</taxon>
        <taxon>Tracheophyta</taxon>
        <taxon>Spermatophyta</taxon>
        <taxon>Magnoliopsida</taxon>
        <taxon>eudicotyledons</taxon>
        <taxon>Gunneridae</taxon>
        <taxon>Pentapetalae</taxon>
        <taxon>asterids</taxon>
        <taxon>campanulids</taxon>
        <taxon>Asterales</taxon>
        <taxon>Asteraceae</taxon>
        <taxon>Asteroideae</taxon>
        <taxon>Anthemideae</taxon>
        <taxon>Anthemidinae</taxon>
        <taxon>Tanacetum</taxon>
    </lineage>
</organism>
<sequence length="262" mass="29001">MAPKKTTNTTSMTDAQLKALIAQGVADALAEIEANQSKNGDDSHDSGSGRPVQADRECTYPDFLKCKPLNFKGIEGVIGLTQWFEKMESVFSISNCTVACQVKFETCTLQGNALTWWNSHVKTTTPEAAHAMPWKTLKKMMIDKYCPRGKIKKIESEMWNLKVKGTDVISTFADRQAENKRKLDNNNQAQQKLPKRQNVAQAYVAGTGERKEYAGTLPLCNKCKFHHNGQCTVKGTELGTVHALVGGETNQDPDDMKDDINA</sequence>
<accession>A0ABQ5FXV1</accession>
<gene>
    <name evidence="3" type="ORF">Tco_1019619</name>
</gene>
<feature type="compositionally biased region" description="Basic and acidic residues" evidence="1">
    <location>
        <begin position="39"/>
        <end position="52"/>
    </location>
</feature>
<evidence type="ECO:0000256" key="1">
    <source>
        <dbReference type="SAM" id="MobiDB-lite"/>
    </source>
</evidence>
<dbReference type="Pfam" id="PF03732">
    <property type="entry name" value="Retrotrans_gag"/>
    <property type="match status" value="1"/>
</dbReference>
<keyword evidence="3" id="KW-0808">Transferase</keyword>
<feature type="region of interest" description="Disordered" evidence="1">
    <location>
        <begin position="178"/>
        <end position="197"/>
    </location>
</feature>
<keyword evidence="3" id="KW-0548">Nucleotidyltransferase</keyword>
<dbReference type="Proteomes" id="UP001151760">
    <property type="component" value="Unassembled WGS sequence"/>
</dbReference>
<keyword evidence="3" id="KW-0695">RNA-directed DNA polymerase</keyword>
<comment type="caution">
    <text evidence="3">The sequence shown here is derived from an EMBL/GenBank/DDBJ whole genome shotgun (WGS) entry which is preliminary data.</text>
</comment>
<dbReference type="EMBL" id="BQNB010017872">
    <property type="protein sequence ID" value="GJT68139.1"/>
    <property type="molecule type" value="Genomic_DNA"/>
</dbReference>
<name>A0ABQ5FXV1_9ASTR</name>